<dbReference type="Proteomes" id="UP000319731">
    <property type="component" value="Unassembled WGS sequence"/>
</dbReference>
<reference evidence="7 8" key="1">
    <citation type="journal article" date="2019" name="Sci. Rep.">
        <title>Comparative genomics of chytrid fungi reveal insights into the obligate biotrophic and pathogenic lifestyle of Synchytrium endobioticum.</title>
        <authorList>
            <person name="van de Vossenberg B.T.L.H."/>
            <person name="Warris S."/>
            <person name="Nguyen H.D.T."/>
            <person name="van Gent-Pelzer M.P.E."/>
            <person name="Joly D.L."/>
            <person name="van de Geest H.C."/>
            <person name="Bonants P.J.M."/>
            <person name="Smith D.S."/>
            <person name="Levesque C.A."/>
            <person name="van der Lee T.A.J."/>
        </authorList>
    </citation>
    <scope>NUCLEOTIDE SEQUENCE [LARGE SCALE GENOMIC DNA]</scope>
    <source>
        <strain evidence="7 8">JEL517</strain>
    </source>
</reference>
<dbReference type="GO" id="GO:0016020">
    <property type="term" value="C:membrane"/>
    <property type="evidence" value="ECO:0007669"/>
    <property type="project" value="UniProtKB-SubCell"/>
</dbReference>
<feature type="transmembrane region" description="Helical" evidence="5">
    <location>
        <begin position="21"/>
        <end position="40"/>
    </location>
</feature>
<evidence type="ECO:0000256" key="1">
    <source>
        <dbReference type="ARBA" id="ARBA00004141"/>
    </source>
</evidence>
<feature type="transmembrane region" description="Helical" evidence="5">
    <location>
        <begin position="46"/>
        <end position="68"/>
    </location>
</feature>
<evidence type="ECO:0000313" key="7">
    <source>
        <dbReference type="EMBL" id="TPX34664.1"/>
    </source>
</evidence>
<keyword evidence="4 5" id="KW-0472">Membrane</keyword>
<dbReference type="GeneID" id="42003931"/>
<feature type="transmembrane region" description="Helical" evidence="5">
    <location>
        <begin position="80"/>
        <end position="100"/>
    </location>
</feature>
<organism evidence="7 8">
    <name type="scientific">Synchytrium microbalum</name>
    <dbReference type="NCBI Taxonomy" id="1806994"/>
    <lineage>
        <taxon>Eukaryota</taxon>
        <taxon>Fungi</taxon>
        <taxon>Fungi incertae sedis</taxon>
        <taxon>Chytridiomycota</taxon>
        <taxon>Chytridiomycota incertae sedis</taxon>
        <taxon>Chytridiomycetes</taxon>
        <taxon>Synchytriales</taxon>
        <taxon>Synchytriaceae</taxon>
        <taxon>Synchytrium</taxon>
    </lineage>
</organism>
<gene>
    <name evidence="7" type="ORF">SmJEL517_g02706</name>
</gene>
<evidence type="ECO:0000256" key="5">
    <source>
        <dbReference type="SAM" id="Phobius"/>
    </source>
</evidence>
<dbReference type="PROSITE" id="PS51225">
    <property type="entry name" value="MARVEL"/>
    <property type="match status" value="1"/>
</dbReference>
<dbReference type="Pfam" id="PF01284">
    <property type="entry name" value="MARVEL"/>
    <property type="match status" value="1"/>
</dbReference>
<keyword evidence="8" id="KW-1185">Reference proteome</keyword>
<proteinExistence type="predicted"/>
<evidence type="ECO:0000256" key="2">
    <source>
        <dbReference type="ARBA" id="ARBA00022692"/>
    </source>
</evidence>
<evidence type="ECO:0000256" key="4">
    <source>
        <dbReference type="ARBA" id="ARBA00023136"/>
    </source>
</evidence>
<sequence>MDTVRSGLGSVWMSPRFILRAVEWLFALIAFSTAASYTGFSYISGAIGFMIFVGVLAWLLDMAFMALYIFRPNAGRSVHFVELIISALWTFFWFAAWVAMAAQNLCGGLCSTWNASIAFGAFSMVAWGVSTFMVLREYRKV</sequence>
<dbReference type="InterPro" id="IPR008253">
    <property type="entry name" value="Marvel"/>
</dbReference>
<dbReference type="AlphaFoldDB" id="A0A507C9L3"/>
<keyword evidence="2 5" id="KW-0812">Transmembrane</keyword>
<dbReference type="EMBL" id="QEAO01000012">
    <property type="protein sequence ID" value="TPX34664.1"/>
    <property type="molecule type" value="Genomic_DNA"/>
</dbReference>
<feature type="transmembrane region" description="Helical" evidence="5">
    <location>
        <begin position="112"/>
        <end position="135"/>
    </location>
</feature>
<feature type="domain" description="MARVEL" evidence="6">
    <location>
        <begin position="11"/>
        <end position="139"/>
    </location>
</feature>
<evidence type="ECO:0000259" key="6">
    <source>
        <dbReference type="PROSITE" id="PS51225"/>
    </source>
</evidence>
<dbReference type="RefSeq" id="XP_031025342.1">
    <property type="nucleotide sequence ID" value="XM_031168634.1"/>
</dbReference>
<protein>
    <recommendedName>
        <fullName evidence="6">MARVEL domain-containing protein</fullName>
    </recommendedName>
</protein>
<dbReference type="OrthoDB" id="10041611at2759"/>
<evidence type="ECO:0000313" key="8">
    <source>
        <dbReference type="Proteomes" id="UP000319731"/>
    </source>
</evidence>
<accession>A0A507C9L3</accession>
<name>A0A507C9L3_9FUNG</name>
<evidence type="ECO:0000256" key="3">
    <source>
        <dbReference type="ARBA" id="ARBA00022989"/>
    </source>
</evidence>
<keyword evidence="3 5" id="KW-1133">Transmembrane helix</keyword>
<comment type="subcellular location">
    <subcellularLocation>
        <location evidence="1">Membrane</location>
        <topology evidence="1">Multi-pass membrane protein</topology>
    </subcellularLocation>
</comment>
<comment type="caution">
    <text evidence="7">The sequence shown here is derived from an EMBL/GenBank/DDBJ whole genome shotgun (WGS) entry which is preliminary data.</text>
</comment>